<comment type="caution">
    <text evidence="2">The sequence shown here is derived from an EMBL/GenBank/DDBJ whole genome shotgun (WGS) entry which is preliminary data.</text>
</comment>
<gene>
    <name evidence="2" type="ORF">BpHYR1_051104</name>
</gene>
<protein>
    <submittedName>
        <fullName evidence="2">Uncharacterized protein</fullName>
    </submittedName>
</protein>
<dbReference type="AlphaFoldDB" id="A0A3M7S2T2"/>
<dbReference type="Gene3D" id="2.30.29.30">
    <property type="entry name" value="Pleckstrin-homology domain (PH domain)/Phosphotyrosine-binding domain (PTB)"/>
    <property type="match status" value="1"/>
</dbReference>
<dbReference type="Proteomes" id="UP000276133">
    <property type="component" value="Unassembled WGS sequence"/>
</dbReference>
<keyword evidence="1" id="KW-1133">Transmembrane helix</keyword>
<sequence length="86" mass="10014">MKNFVGLNLSTVFKNLSILIYFTIYFPRIFGVLCRPKIDSGHNECHLFVELDPEQPAIAINNFTVKISFEYLDYLLIYALRLLLIV</sequence>
<feature type="transmembrane region" description="Helical" evidence="1">
    <location>
        <begin position="12"/>
        <end position="30"/>
    </location>
</feature>
<name>A0A3M7S2T2_BRAPC</name>
<proteinExistence type="predicted"/>
<keyword evidence="3" id="KW-1185">Reference proteome</keyword>
<keyword evidence="1" id="KW-0472">Membrane</keyword>
<evidence type="ECO:0000256" key="1">
    <source>
        <dbReference type="SAM" id="Phobius"/>
    </source>
</evidence>
<dbReference type="InterPro" id="IPR011993">
    <property type="entry name" value="PH-like_dom_sf"/>
</dbReference>
<keyword evidence="1" id="KW-0812">Transmembrane</keyword>
<organism evidence="2 3">
    <name type="scientific">Brachionus plicatilis</name>
    <name type="common">Marine rotifer</name>
    <name type="synonym">Brachionus muelleri</name>
    <dbReference type="NCBI Taxonomy" id="10195"/>
    <lineage>
        <taxon>Eukaryota</taxon>
        <taxon>Metazoa</taxon>
        <taxon>Spiralia</taxon>
        <taxon>Gnathifera</taxon>
        <taxon>Rotifera</taxon>
        <taxon>Eurotatoria</taxon>
        <taxon>Monogononta</taxon>
        <taxon>Pseudotrocha</taxon>
        <taxon>Ploima</taxon>
        <taxon>Brachionidae</taxon>
        <taxon>Brachionus</taxon>
    </lineage>
</organism>
<evidence type="ECO:0000313" key="2">
    <source>
        <dbReference type="EMBL" id="RNA29940.1"/>
    </source>
</evidence>
<dbReference type="EMBL" id="REGN01002149">
    <property type="protein sequence ID" value="RNA29940.1"/>
    <property type="molecule type" value="Genomic_DNA"/>
</dbReference>
<dbReference type="OrthoDB" id="6273691at2759"/>
<reference evidence="2 3" key="1">
    <citation type="journal article" date="2018" name="Sci. Rep.">
        <title>Genomic signatures of local adaptation to the degree of environmental predictability in rotifers.</title>
        <authorList>
            <person name="Franch-Gras L."/>
            <person name="Hahn C."/>
            <person name="Garcia-Roger E.M."/>
            <person name="Carmona M.J."/>
            <person name="Serra M."/>
            <person name="Gomez A."/>
        </authorList>
    </citation>
    <scope>NUCLEOTIDE SEQUENCE [LARGE SCALE GENOMIC DNA]</scope>
    <source>
        <strain evidence="2">HYR1</strain>
    </source>
</reference>
<evidence type="ECO:0000313" key="3">
    <source>
        <dbReference type="Proteomes" id="UP000276133"/>
    </source>
</evidence>
<accession>A0A3M7S2T2</accession>